<dbReference type="Proteomes" id="UP000001554">
    <property type="component" value="Chromosome 8"/>
</dbReference>
<sequence length="922" mass="104855">MVFYKKTTCQQLCLESFHVDDSVEANRPLSCHGECPEYELLCSSPEYAVRRYKSGLWVSTSVRSPSITKANLIGGQRLYRYLKGDNHEKIRMAPITPLVLQVRMSPGDTTREVTVSMMIPKDVASNPPKPTDPKVVIDLVPETIVYVKSFPRQSAGFVPEREAGKFLQTLADREELIEHESYFHIAQYDSLSSGRESQNEIWIFAINEVTYRMLQVTNGLGSGRGIPRCLRRDNMPLRWSKMNPANVPVLTRDRCPLSFCQGSHCPKYEILERVGDTIEKRHYTDLQAIGYVATSCQYDTAVDQSYMPLWQRMNDTGISPADVQAFVTTIVQSRKDLDGKKGCEKFFVLYYAMSGTAKVSSVVTASDNGRPMFKIPKTIQTLHGPKDVTTFYTKCFGGNVFYDPHSISDNGKLLLDTMKNAGKCVLGDHISIAEYDPQSRLFDRYNEIMVDSDETCGDHVDRPVFSYDIPLSSSYLDLMEVPDVTELCNTTDCARFSVKMMFGDNLRLVSQDPAKFVCTESTPPSCTYYEAYHKALHPILSYINGKNKDGIRMNMTKPLFGHVVPSDKPCGKSFVLCMYLSEKYFNSPPQPLTDSVRISYDENEFVAYEKSFVGNFESALIDVRVRERIDEMLVQLDGLEPFGVKYNPKVAQLAFPLVWLAAYSDPGKEETVMKMFVRDDQNIKNKTQRQVTPSSNDSSAEGHLPTPTSCHSQECLPVRVVKDYGKFLEVYFPKVKGVYTQQNVCESGTSGRLLLQPIHRYFQGYNKDRDEIGEFSYPVSLRYRLFFEHGEEVENGCNAVYEMNVALPARYADRDIPEPIAEKMKTFERNGTYMYVVPVSGIYSLETIKDKTYHLLVDLTQENLAIERYYSVIFTYDPPFTDIEDRMTYIGLVKDPQNEDGSDSQEVATSKEKEQVTQQEDE</sequence>
<dbReference type="FunFam" id="3.20.80.10:FF:000012">
    <property type="entry name" value="Uncharacterized protein"/>
    <property type="match status" value="1"/>
</dbReference>
<dbReference type="AlphaFoldDB" id="A0A9J7LLP0"/>
<dbReference type="RefSeq" id="XP_035685211.1">
    <property type="nucleotide sequence ID" value="XM_035829318.1"/>
</dbReference>
<feature type="region of interest" description="Disordered" evidence="2">
    <location>
        <begin position="684"/>
        <end position="710"/>
    </location>
</feature>
<dbReference type="PANTHER" id="PTHR11220:SF1">
    <property type="entry name" value="HEME-BINDING PROTEIN 2"/>
    <property type="match status" value="1"/>
</dbReference>
<dbReference type="SUPFAM" id="SSF55136">
    <property type="entry name" value="Probable bacterial effector-binding domain"/>
    <property type="match status" value="4"/>
</dbReference>
<gene>
    <name evidence="4" type="primary">LOC118421817</name>
</gene>
<protein>
    <submittedName>
        <fullName evidence="4">Uncharacterized protein LOC118421817</fullName>
    </submittedName>
</protein>
<dbReference type="Pfam" id="PF04832">
    <property type="entry name" value="SOUL"/>
    <property type="match status" value="4"/>
</dbReference>
<evidence type="ECO:0000256" key="2">
    <source>
        <dbReference type="SAM" id="MobiDB-lite"/>
    </source>
</evidence>
<evidence type="ECO:0000313" key="4">
    <source>
        <dbReference type="RefSeq" id="XP_035685211.1"/>
    </source>
</evidence>
<comment type="similarity">
    <text evidence="1">Belongs to the HEBP family.</text>
</comment>
<dbReference type="Gene3D" id="3.20.80.10">
    <property type="entry name" value="Regulatory factor, effector binding domain"/>
    <property type="match status" value="4"/>
</dbReference>
<dbReference type="InterPro" id="IPR006917">
    <property type="entry name" value="SOUL_heme-bd"/>
</dbReference>
<dbReference type="GeneID" id="118421817"/>
<dbReference type="PANTHER" id="PTHR11220">
    <property type="entry name" value="HEME-BINDING PROTEIN-RELATED"/>
    <property type="match status" value="1"/>
</dbReference>
<name>A0A9J7LLP0_BRAFL</name>
<feature type="region of interest" description="Disordered" evidence="2">
    <location>
        <begin position="894"/>
        <end position="922"/>
    </location>
</feature>
<reference evidence="3" key="1">
    <citation type="journal article" date="2020" name="Nat. Ecol. Evol.">
        <title>Deeply conserved synteny resolves early events in vertebrate evolution.</title>
        <authorList>
            <person name="Simakov O."/>
            <person name="Marletaz F."/>
            <person name="Yue J.X."/>
            <person name="O'Connell B."/>
            <person name="Jenkins J."/>
            <person name="Brandt A."/>
            <person name="Calef R."/>
            <person name="Tung C.H."/>
            <person name="Huang T.K."/>
            <person name="Schmutz J."/>
            <person name="Satoh N."/>
            <person name="Yu J.K."/>
            <person name="Putnam N.H."/>
            <person name="Green R.E."/>
            <person name="Rokhsar D.S."/>
        </authorList>
    </citation>
    <scope>NUCLEOTIDE SEQUENCE [LARGE SCALE GENOMIC DNA]</scope>
    <source>
        <strain evidence="3">S238N-H82</strain>
    </source>
</reference>
<feature type="compositionally biased region" description="Polar residues" evidence="2">
    <location>
        <begin position="684"/>
        <end position="699"/>
    </location>
</feature>
<accession>A0A9J7LLP0</accession>
<keyword evidence="3" id="KW-1185">Reference proteome</keyword>
<dbReference type="GO" id="GO:0020037">
    <property type="term" value="F:heme binding"/>
    <property type="evidence" value="ECO:0000318"/>
    <property type="project" value="GO_Central"/>
</dbReference>
<dbReference type="FunFam" id="3.20.80.10:FF:000020">
    <property type="entry name" value="Uncharacterized protein"/>
    <property type="match status" value="1"/>
</dbReference>
<dbReference type="OrthoDB" id="6424451at2759"/>
<reference evidence="4" key="2">
    <citation type="submission" date="2025-08" db="UniProtKB">
        <authorList>
            <consortium name="RefSeq"/>
        </authorList>
    </citation>
    <scope>IDENTIFICATION</scope>
    <source>
        <strain evidence="4">S238N-H82</strain>
        <tissue evidence="4">Testes</tissue>
    </source>
</reference>
<organism evidence="3 4">
    <name type="scientific">Branchiostoma floridae</name>
    <name type="common">Florida lancelet</name>
    <name type="synonym">Amphioxus</name>
    <dbReference type="NCBI Taxonomy" id="7739"/>
    <lineage>
        <taxon>Eukaryota</taxon>
        <taxon>Metazoa</taxon>
        <taxon>Chordata</taxon>
        <taxon>Cephalochordata</taxon>
        <taxon>Leptocardii</taxon>
        <taxon>Amphioxiformes</taxon>
        <taxon>Branchiostomatidae</taxon>
        <taxon>Branchiostoma</taxon>
    </lineage>
</organism>
<dbReference type="KEGG" id="bfo:118421817"/>
<dbReference type="FunFam" id="3.20.80.10:FF:000002">
    <property type="entry name" value="Heme-binding protein 2"/>
    <property type="match status" value="1"/>
</dbReference>
<proteinExistence type="inferred from homology"/>
<dbReference type="InterPro" id="IPR011256">
    <property type="entry name" value="Reg_factor_effector_dom_sf"/>
</dbReference>
<evidence type="ECO:0000256" key="1">
    <source>
        <dbReference type="ARBA" id="ARBA00009817"/>
    </source>
</evidence>
<evidence type="ECO:0000313" key="3">
    <source>
        <dbReference type="Proteomes" id="UP000001554"/>
    </source>
</evidence>